<gene>
    <name evidence="6" type="ORF">IMZ16_07685</name>
</gene>
<proteinExistence type="predicted"/>
<dbReference type="Gene3D" id="3.50.50.60">
    <property type="entry name" value="FAD/NAD(P)-binding domain"/>
    <property type="match status" value="2"/>
</dbReference>
<sequence length="492" mass="55792">MQKFDVVVIGSGLSGLVSALILAKHGHKVAVLEQNVQFGGNLQTFSREKCIFDTGVHYLGGLSEGENLYQFFDYLGIMQDLKLQKMDEVFDKIIFSDEDSEFGIAQGFENFVINLLDKFPEEKPAIERYYADILNFTNQFPNYVPGRKGIIPVEILSINARNYFENLTSNMELRSVLAGQSFLYGGLDEEAPFYIHALCVSSYLKSSWKIQNGGSQITKLLVRELKASGAQLFKRQKVTAFNFDNEKLISVSTDSDNDFFAEKFISNIELKKTIELAGNQRFKKAFTNRLEKLKSGKSCFSVYLVLKPQTLRYFNHNFYHFENYESVFCGNEGFYMLSATESSKFPGFAESLTILVYMNFSEVEAWEASQNTAAKPSERPENYQDFKARKSAEIIDLVCKKFPEIRDAVKSVYASSPLSYRDYIGTDSGAMYAYEHSSENPLQTVFSQKTSVPNLYLTGQSVNMHGILGVTIGAFSLCREILGYNFLNEERQ</sequence>
<protein>
    <submittedName>
        <fullName evidence="6">NAD(P)/FAD-dependent oxidoreductase</fullName>
    </submittedName>
</protein>
<evidence type="ECO:0000256" key="3">
    <source>
        <dbReference type="ARBA" id="ARBA00022827"/>
    </source>
</evidence>
<evidence type="ECO:0000313" key="6">
    <source>
        <dbReference type="EMBL" id="QOR73409.1"/>
    </source>
</evidence>
<evidence type="ECO:0000313" key="7">
    <source>
        <dbReference type="Proteomes" id="UP000593605"/>
    </source>
</evidence>
<dbReference type="InterPro" id="IPR036188">
    <property type="entry name" value="FAD/NAD-bd_sf"/>
</dbReference>
<keyword evidence="4" id="KW-0521">NADP</keyword>
<dbReference type="InterPro" id="IPR052206">
    <property type="entry name" value="Retinol_saturase"/>
</dbReference>
<dbReference type="AlphaFoldDB" id="A0A7M1T0T0"/>
<dbReference type="PANTHER" id="PTHR46091:SF3">
    <property type="entry name" value="AMINE OXIDASE DOMAIN-CONTAINING PROTEIN"/>
    <property type="match status" value="1"/>
</dbReference>
<evidence type="ECO:0000256" key="5">
    <source>
        <dbReference type="ARBA" id="ARBA00023027"/>
    </source>
</evidence>
<dbReference type="Pfam" id="PF13450">
    <property type="entry name" value="NAD_binding_8"/>
    <property type="match status" value="1"/>
</dbReference>
<keyword evidence="3" id="KW-0274">FAD</keyword>
<dbReference type="Proteomes" id="UP000593605">
    <property type="component" value="Chromosome"/>
</dbReference>
<dbReference type="PANTHER" id="PTHR46091">
    <property type="entry name" value="BLR7054 PROTEIN"/>
    <property type="match status" value="1"/>
</dbReference>
<dbReference type="EMBL" id="CP063145">
    <property type="protein sequence ID" value="QOR73409.1"/>
    <property type="molecule type" value="Genomic_DNA"/>
</dbReference>
<name>A0A7M1T0T0_9FLAO</name>
<dbReference type="KEGG" id="civ:IMZ16_07685"/>
<organism evidence="6 7">
    <name type="scientific">Cruoricaptor ignavus</name>
    <dbReference type="NCBI Taxonomy" id="1118202"/>
    <lineage>
        <taxon>Bacteria</taxon>
        <taxon>Pseudomonadati</taxon>
        <taxon>Bacteroidota</taxon>
        <taxon>Flavobacteriia</taxon>
        <taxon>Flavobacteriales</taxon>
        <taxon>Weeksellaceae</taxon>
        <taxon>Cruoricaptor</taxon>
    </lineage>
</organism>
<evidence type="ECO:0000256" key="4">
    <source>
        <dbReference type="ARBA" id="ARBA00022857"/>
    </source>
</evidence>
<dbReference type="RefSeq" id="WP_193439565.1">
    <property type="nucleotide sequence ID" value="NZ_CP063145.1"/>
</dbReference>
<dbReference type="SUPFAM" id="SSF51905">
    <property type="entry name" value="FAD/NAD(P)-binding domain"/>
    <property type="match status" value="1"/>
</dbReference>
<reference evidence="6 7" key="1">
    <citation type="submission" date="2020-10" db="EMBL/GenBank/DDBJ databases">
        <title>Complete genome of Cruoricapor ignavus strain M1214 isolated from the blood culture of a febrile patient.</title>
        <authorList>
            <person name="Guglielmino C.J.D."/>
        </authorList>
    </citation>
    <scope>NUCLEOTIDE SEQUENCE [LARGE SCALE GENOMIC DNA]</scope>
    <source>
        <strain evidence="6 7">M1214</strain>
    </source>
</reference>
<keyword evidence="1" id="KW-0285">Flavoprotein</keyword>
<keyword evidence="5" id="KW-0520">NAD</keyword>
<keyword evidence="2" id="KW-0732">Signal</keyword>
<evidence type="ECO:0000256" key="2">
    <source>
        <dbReference type="ARBA" id="ARBA00022729"/>
    </source>
</evidence>
<accession>A0A7M1T0T0</accession>
<evidence type="ECO:0000256" key="1">
    <source>
        <dbReference type="ARBA" id="ARBA00022630"/>
    </source>
</evidence>